<evidence type="ECO:0000256" key="3">
    <source>
        <dbReference type="SAM" id="SignalP"/>
    </source>
</evidence>
<evidence type="ECO:0000313" key="5">
    <source>
        <dbReference type="Proteomes" id="UP001419268"/>
    </source>
</evidence>
<dbReference type="PANTHER" id="PTHR22835">
    <property type="entry name" value="ZINC FINGER FYVE DOMAIN CONTAINING PROTEIN"/>
    <property type="match status" value="1"/>
</dbReference>
<dbReference type="Pfam" id="PF00657">
    <property type="entry name" value="Lipase_GDSL"/>
    <property type="match status" value="1"/>
</dbReference>
<feature type="chain" id="PRO_5042911949" description="GDSL esterase/lipase" evidence="3">
    <location>
        <begin position="18"/>
        <end position="285"/>
    </location>
</feature>
<dbReference type="InterPro" id="IPR001087">
    <property type="entry name" value="GDSL"/>
</dbReference>
<dbReference type="InterPro" id="IPR036514">
    <property type="entry name" value="SGNH_hydro_sf"/>
</dbReference>
<gene>
    <name evidence="4" type="ORF">Scep_002419</name>
</gene>
<dbReference type="SUPFAM" id="SSF52266">
    <property type="entry name" value="SGNH hydrolase"/>
    <property type="match status" value="1"/>
</dbReference>
<dbReference type="Gene3D" id="3.40.50.1110">
    <property type="entry name" value="SGNH hydrolase"/>
    <property type="match status" value="2"/>
</dbReference>
<evidence type="ECO:0000256" key="1">
    <source>
        <dbReference type="ARBA" id="ARBA00008668"/>
    </source>
</evidence>
<reference evidence="4 5" key="1">
    <citation type="submission" date="2024-01" db="EMBL/GenBank/DDBJ databases">
        <title>Genome assemblies of Stephania.</title>
        <authorList>
            <person name="Yang L."/>
        </authorList>
    </citation>
    <scope>NUCLEOTIDE SEQUENCE [LARGE SCALE GENOMIC DNA]</scope>
    <source>
        <strain evidence="4">JXDWG</strain>
        <tissue evidence="4">Leaf</tissue>
    </source>
</reference>
<protein>
    <recommendedName>
        <fullName evidence="6">GDSL esterase/lipase</fullName>
    </recommendedName>
</protein>
<sequence length="285" mass="31443">MALLLYFVPLLLNHAYASSNCDFPAIFNFGDSNSDTGGYGAAFQPPTKPNGETFFRRPIGRFSDGRLIIDFLGGVFDYLLPKKDYYSRALYTFDIGHNDMTAALFANMSISEVRGLIPYMVGNLSATVKSVYNEGEVPPSQIDSAGCAIPYNNLSQFYNDKLREAVLQLRRDLPLAAIIYVDIYSVKYSLISQAHKYGFEKPLVACCGYGGDQFNYSPQAQCGGTIKANGGQVFVGSCDKPSVRVNWDGVHYTEAANKFVFDQIVNGNFSDPPVSLRMACHRKAN</sequence>
<feature type="signal peptide" evidence="3">
    <location>
        <begin position="1"/>
        <end position="17"/>
    </location>
</feature>
<comment type="similarity">
    <text evidence="1">Belongs to the 'GDSL' lipolytic enzyme family.</text>
</comment>
<dbReference type="AlphaFoldDB" id="A0AAP0Q4Y7"/>
<keyword evidence="2" id="KW-0325">Glycoprotein</keyword>
<comment type="caution">
    <text evidence="4">The sequence shown here is derived from an EMBL/GenBank/DDBJ whole genome shotgun (WGS) entry which is preliminary data.</text>
</comment>
<keyword evidence="3" id="KW-0732">Signal</keyword>
<name>A0AAP0Q4Y7_9MAGN</name>
<dbReference type="Proteomes" id="UP001419268">
    <property type="component" value="Unassembled WGS sequence"/>
</dbReference>
<organism evidence="4 5">
    <name type="scientific">Stephania cephalantha</name>
    <dbReference type="NCBI Taxonomy" id="152367"/>
    <lineage>
        <taxon>Eukaryota</taxon>
        <taxon>Viridiplantae</taxon>
        <taxon>Streptophyta</taxon>
        <taxon>Embryophyta</taxon>
        <taxon>Tracheophyta</taxon>
        <taxon>Spermatophyta</taxon>
        <taxon>Magnoliopsida</taxon>
        <taxon>Ranunculales</taxon>
        <taxon>Menispermaceae</taxon>
        <taxon>Menispermoideae</taxon>
        <taxon>Cissampelideae</taxon>
        <taxon>Stephania</taxon>
    </lineage>
</organism>
<proteinExistence type="inferred from homology"/>
<keyword evidence="5" id="KW-1185">Reference proteome</keyword>
<accession>A0AAP0Q4Y7</accession>
<dbReference type="GO" id="GO:0016788">
    <property type="term" value="F:hydrolase activity, acting on ester bonds"/>
    <property type="evidence" value="ECO:0007669"/>
    <property type="project" value="InterPro"/>
</dbReference>
<evidence type="ECO:0008006" key="6">
    <source>
        <dbReference type="Google" id="ProtNLM"/>
    </source>
</evidence>
<dbReference type="EMBL" id="JBBNAG010000001">
    <property type="protein sequence ID" value="KAK9167228.1"/>
    <property type="molecule type" value="Genomic_DNA"/>
</dbReference>
<dbReference type="PANTHER" id="PTHR22835:SF292">
    <property type="entry name" value="ESTERASE-LIKE ISOFORM X1"/>
    <property type="match status" value="1"/>
</dbReference>
<evidence type="ECO:0000313" key="4">
    <source>
        <dbReference type="EMBL" id="KAK9167228.1"/>
    </source>
</evidence>
<evidence type="ECO:0000256" key="2">
    <source>
        <dbReference type="ARBA" id="ARBA00023180"/>
    </source>
</evidence>